<gene>
    <name evidence="2" type="ORF">M513_05256</name>
    <name evidence="3" type="ORF">M514_05256</name>
</gene>
<feature type="region of interest" description="Disordered" evidence="1">
    <location>
        <begin position="1"/>
        <end position="22"/>
    </location>
</feature>
<evidence type="ECO:0000313" key="4">
    <source>
        <dbReference type="Proteomes" id="UP000030764"/>
    </source>
</evidence>
<dbReference type="AlphaFoldDB" id="A0A085ND31"/>
<name>A0A085ND31_9BILA</name>
<evidence type="ECO:0000313" key="3">
    <source>
        <dbReference type="EMBL" id="KFD67377.1"/>
    </source>
</evidence>
<dbReference type="EMBL" id="KL367515">
    <property type="protein sequence ID" value="KFD67377.1"/>
    <property type="molecule type" value="Genomic_DNA"/>
</dbReference>
<dbReference type="EMBL" id="KL363212">
    <property type="protein sequence ID" value="KFD53989.1"/>
    <property type="molecule type" value="Genomic_DNA"/>
</dbReference>
<evidence type="ECO:0000256" key="1">
    <source>
        <dbReference type="SAM" id="MobiDB-lite"/>
    </source>
</evidence>
<dbReference type="Proteomes" id="UP000030764">
    <property type="component" value="Unassembled WGS sequence"/>
</dbReference>
<dbReference type="Proteomes" id="UP000030758">
    <property type="component" value="Unassembled WGS sequence"/>
</dbReference>
<reference evidence="3 4" key="1">
    <citation type="journal article" date="2014" name="Nat. Genet.">
        <title>Genome and transcriptome of the porcine whipworm Trichuris suis.</title>
        <authorList>
            <person name="Jex A.R."/>
            <person name="Nejsum P."/>
            <person name="Schwarz E.M."/>
            <person name="Hu L."/>
            <person name="Young N.D."/>
            <person name="Hall R.S."/>
            <person name="Korhonen P.K."/>
            <person name="Liao S."/>
            <person name="Thamsborg S."/>
            <person name="Xia J."/>
            <person name="Xu P."/>
            <person name="Wang S."/>
            <person name="Scheerlinck J.P."/>
            <person name="Hofmann A."/>
            <person name="Sternberg P.W."/>
            <person name="Wang J."/>
            <person name="Gasser R.B."/>
        </authorList>
    </citation>
    <scope>NUCLEOTIDE SEQUENCE [LARGE SCALE GENOMIC DNA]</scope>
    <source>
        <strain evidence="3">DCEP-RM93F</strain>
        <strain evidence="2">DCEP-RM93M</strain>
    </source>
</reference>
<sequence>MMNGQQSVAEVGMSRFTSNRNRGKTIHNGRMYCFDRLQSTGGGKFWRCDWKYMKEHKVGLHMPTTTSEATKEMNRPILTAVAQFVLMLLQLGI</sequence>
<proteinExistence type="predicted"/>
<evidence type="ECO:0000313" key="2">
    <source>
        <dbReference type="EMBL" id="KFD53989.1"/>
    </source>
</evidence>
<organism evidence="3">
    <name type="scientific">Trichuris suis</name>
    <name type="common">pig whipworm</name>
    <dbReference type="NCBI Taxonomy" id="68888"/>
    <lineage>
        <taxon>Eukaryota</taxon>
        <taxon>Metazoa</taxon>
        <taxon>Ecdysozoa</taxon>
        <taxon>Nematoda</taxon>
        <taxon>Enoplea</taxon>
        <taxon>Dorylaimia</taxon>
        <taxon>Trichinellida</taxon>
        <taxon>Trichuridae</taxon>
        <taxon>Trichuris</taxon>
    </lineage>
</organism>
<keyword evidence="4" id="KW-1185">Reference proteome</keyword>
<evidence type="ECO:0008006" key="5">
    <source>
        <dbReference type="Google" id="ProtNLM"/>
    </source>
</evidence>
<accession>A0A085ND31</accession>
<protein>
    <recommendedName>
        <fullName evidence="5">FLYWCH-type domain-containing protein</fullName>
    </recommendedName>
</protein>